<comment type="caution">
    <text evidence="1">The sequence shown here is derived from an EMBL/GenBank/DDBJ whole genome shotgun (WGS) entry which is preliminary data.</text>
</comment>
<keyword evidence="2" id="KW-1185">Reference proteome</keyword>
<evidence type="ECO:0000313" key="2">
    <source>
        <dbReference type="Proteomes" id="UP001430953"/>
    </source>
</evidence>
<sequence>MMRLRLQLVYIANIRTPQVINNIRRMSKLSRVKESNTLVFLNKRFLIDYRGELIKRILCIRDIKRARERAGMQIQKTDFLYYFLETRVEKIPPRPNTRYRRDARAC</sequence>
<organism evidence="1 2">
    <name type="scientific">Cardiocondyla obscurior</name>
    <dbReference type="NCBI Taxonomy" id="286306"/>
    <lineage>
        <taxon>Eukaryota</taxon>
        <taxon>Metazoa</taxon>
        <taxon>Ecdysozoa</taxon>
        <taxon>Arthropoda</taxon>
        <taxon>Hexapoda</taxon>
        <taxon>Insecta</taxon>
        <taxon>Pterygota</taxon>
        <taxon>Neoptera</taxon>
        <taxon>Endopterygota</taxon>
        <taxon>Hymenoptera</taxon>
        <taxon>Apocrita</taxon>
        <taxon>Aculeata</taxon>
        <taxon>Formicoidea</taxon>
        <taxon>Formicidae</taxon>
        <taxon>Myrmicinae</taxon>
        <taxon>Cardiocondyla</taxon>
    </lineage>
</organism>
<protein>
    <submittedName>
        <fullName evidence="1">Uncharacterized protein</fullName>
    </submittedName>
</protein>
<dbReference type="Proteomes" id="UP001430953">
    <property type="component" value="Unassembled WGS sequence"/>
</dbReference>
<evidence type="ECO:0000313" key="1">
    <source>
        <dbReference type="EMBL" id="KAL0110152.1"/>
    </source>
</evidence>
<proteinExistence type="predicted"/>
<dbReference type="EMBL" id="JADYXP020000014">
    <property type="protein sequence ID" value="KAL0110152.1"/>
    <property type="molecule type" value="Genomic_DNA"/>
</dbReference>
<dbReference type="AlphaFoldDB" id="A0AAW2F7M0"/>
<accession>A0AAW2F7M0</accession>
<gene>
    <name evidence="1" type="ORF">PUN28_013654</name>
</gene>
<name>A0AAW2F7M0_9HYME</name>
<reference evidence="1 2" key="1">
    <citation type="submission" date="2023-03" db="EMBL/GenBank/DDBJ databases">
        <title>High recombination rates correlate with genetic variation in Cardiocondyla obscurior ants.</title>
        <authorList>
            <person name="Errbii M."/>
        </authorList>
    </citation>
    <scope>NUCLEOTIDE SEQUENCE [LARGE SCALE GENOMIC DNA]</scope>
    <source>
        <strain evidence="1">Alpha-2009</strain>
        <tissue evidence="1">Whole body</tissue>
    </source>
</reference>